<organism evidence="5 6">
    <name type="scientific">Pseudomonas syringae pv. spinaceae</name>
    <dbReference type="NCBI Taxonomy" id="264459"/>
    <lineage>
        <taxon>Bacteria</taxon>
        <taxon>Pseudomonadati</taxon>
        <taxon>Pseudomonadota</taxon>
        <taxon>Gammaproteobacteria</taxon>
        <taxon>Pseudomonadales</taxon>
        <taxon>Pseudomonadaceae</taxon>
        <taxon>Pseudomonas</taxon>
        <taxon>Pseudomonas syringae</taxon>
    </lineage>
</organism>
<dbReference type="PRINTS" id="PR00035">
    <property type="entry name" value="HTHGNTR"/>
</dbReference>
<dbReference type="PATRIC" id="fig|264459.3.peg.2900"/>
<evidence type="ECO:0000256" key="1">
    <source>
        <dbReference type="ARBA" id="ARBA00023015"/>
    </source>
</evidence>
<dbReference type="GO" id="GO:0003677">
    <property type="term" value="F:DNA binding"/>
    <property type="evidence" value="ECO:0007669"/>
    <property type="project" value="UniProtKB-KW"/>
</dbReference>
<dbReference type="Proteomes" id="UP000050384">
    <property type="component" value="Unassembled WGS sequence"/>
</dbReference>
<keyword evidence="2" id="KW-0238">DNA-binding</keyword>
<evidence type="ECO:0000259" key="4">
    <source>
        <dbReference type="PROSITE" id="PS50949"/>
    </source>
</evidence>
<keyword evidence="1" id="KW-0805">Transcription regulation</keyword>
<dbReference type="InterPro" id="IPR000524">
    <property type="entry name" value="Tscrpt_reg_HTH_GntR"/>
</dbReference>
<dbReference type="SMART" id="SM00345">
    <property type="entry name" value="HTH_GNTR"/>
    <property type="match status" value="1"/>
</dbReference>
<sequence length="142" mass="15843">MSNCRAQKLHAQHVLETIALGIAQPVALPRETIEVALREAIIDGRLESGERLTHQAIADAFQVSRMPVREALRSLETQGYIAAQYHRSYLVTNGNEPPQYGHLPGLLRCVAERHTKLADLESKVAFENEILRVLGQLRPTPC</sequence>
<dbReference type="AlphaFoldDB" id="A0A0Q0AG42"/>
<dbReference type="RefSeq" id="WP_057427774.1">
    <property type="nucleotide sequence ID" value="NZ_LJRI01001073.1"/>
</dbReference>
<name>A0A0Q0AG42_PSESX</name>
<feature type="domain" description="HTH gntR-type" evidence="4">
    <location>
        <begin position="27"/>
        <end position="94"/>
    </location>
</feature>
<evidence type="ECO:0000256" key="3">
    <source>
        <dbReference type="ARBA" id="ARBA00023163"/>
    </source>
</evidence>
<evidence type="ECO:0000256" key="2">
    <source>
        <dbReference type="ARBA" id="ARBA00023125"/>
    </source>
</evidence>
<protein>
    <submittedName>
        <fullName evidence="5">Transcriptional regulator, GntR family</fullName>
    </submittedName>
</protein>
<keyword evidence="3" id="KW-0804">Transcription</keyword>
<dbReference type="PANTHER" id="PTHR43537">
    <property type="entry name" value="TRANSCRIPTIONAL REGULATOR, GNTR FAMILY"/>
    <property type="match status" value="1"/>
</dbReference>
<dbReference type="PROSITE" id="PS50949">
    <property type="entry name" value="HTH_GNTR"/>
    <property type="match status" value="1"/>
</dbReference>
<dbReference type="SUPFAM" id="SSF46785">
    <property type="entry name" value="Winged helix' DNA-binding domain"/>
    <property type="match status" value="1"/>
</dbReference>
<dbReference type="Gene3D" id="1.10.10.10">
    <property type="entry name" value="Winged helix-like DNA-binding domain superfamily/Winged helix DNA-binding domain"/>
    <property type="match status" value="1"/>
</dbReference>
<gene>
    <name evidence="5" type="ORF">ALO94_01603</name>
</gene>
<evidence type="ECO:0000313" key="6">
    <source>
        <dbReference type="Proteomes" id="UP000050384"/>
    </source>
</evidence>
<dbReference type="CDD" id="cd07377">
    <property type="entry name" value="WHTH_GntR"/>
    <property type="match status" value="1"/>
</dbReference>
<dbReference type="PANTHER" id="PTHR43537:SF5">
    <property type="entry name" value="UXU OPERON TRANSCRIPTIONAL REGULATOR"/>
    <property type="match status" value="1"/>
</dbReference>
<accession>A0A0Q0AG42</accession>
<dbReference type="InterPro" id="IPR036388">
    <property type="entry name" value="WH-like_DNA-bd_sf"/>
</dbReference>
<comment type="caution">
    <text evidence="5">The sequence shown here is derived from an EMBL/GenBank/DDBJ whole genome shotgun (WGS) entry which is preliminary data.</text>
</comment>
<proteinExistence type="predicted"/>
<dbReference type="GO" id="GO:0003700">
    <property type="term" value="F:DNA-binding transcription factor activity"/>
    <property type="evidence" value="ECO:0007669"/>
    <property type="project" value="InterPro"/>
</dbReference>
<evidence type="ECO:0000313" key="5">
    <source>
        <dbReference type="EMBL" id="KPY76169.1"/>
    </source>
</evidence>
<reference evidence="5 6" key="1">
    <citation type="submission" date="2015-09" db="EMBL/GenBank/DDBJ databases">
        <title>Genome announcement of multiple Pseudomonas syringae strains.</title>
        <authorList>
            <person name="Thakur S."/>
            <person name="Wang P.W."/>
            <person name="Gong Y."/>
            <person name="Weir B.S."/>
            <person name="Guttman D.S."/>
        </authorList>
    </citation>
    <scope>NUCLEOTIDE SEQUENCE [LARGE SCALE GENOMIC DNA]</scope>
    <source>
        <strain evidence="5 6">ICMP16929</strain>
    </source>
</reference>
<dbReference type="EMBL" id="LJRI01001073">
    <property type="protein sequence ID" value="KPY76169.1"/>
    <property type="molecule type" value="Genomic_DNA"/>
</dbReference>
<dbReference type="Pfam" id="PF00392">
    <property type="entry name" value="GntR"/>
    <property type="match status" value="1"/>
</dbReference>
<dbReference type="InterPro" id="IPR036390">
    <property type="entry name" value="WH_DNA-bd_sf"/>
</dbReference>